<accession>A0AAW3WX02</accession>
<evidence type="ECO:0000313" key="2">
    <source>
        <dbReference type="Proteomes" id="UP000659084"/>
    </source>
</evidence>
<reference evidence="1" key="1">
    <citation type="submission" date="2020-08" db="EMBL/GenBank/DDBJ databases">
        <title>Food and environmental bacterial isolates.</title>
        <authorList>
            <person name="Richter L."/>
            <person name="Du Plessis E.M."/>
            <person name="Duvenage S."/>
            <person name="Allam M."/>
            <person name="Korsten L."/>
        </authorList>
    </citation>
    <scope>NUCLEOTIDE SEQUENCE</scope>
    <source>
        <strain evidence="1">UPMP2127</strain>
    </source>
</reference>
<dbReference type="RefSeq" id="WP_071784896.1">
    <property type="nucleotide sequence ID" value="NZ_JAABOX010000032.1"/>
</dbReference>
<dbReference type="EMBL" id="JACNYO010000040">
    <property type="protein sequence ID" value="MBC3215311.1"/>
    <property type="molecule type" value="Genomic_DNA"/>
</dbReference>
<gene>
    <name evidence="1" type="ORF">H8J20_24575</name>
</gene>
<organism evidence="1 2">
    <name type="scientific">Serratia fonticola</name>
    <dbReference type="NCBI Taxonomy" id="47917"/>
    <lineage>
        <taxon>Bacteria</taxon>
        <taxon>Pseudomonadati</taxon>
        <taxon>Pseudomonadota</taxon>
        <taxon>Gammaproteobacteria</taxon>
        <taxon>Enterobacterales</taxon>
        <taxon>Yersiniaceae</taxon>
        <taxon>Serratia</taxon>
    </lineage>
</organism>
<dbReference type="AlphaFoldDB" id="A0AAW3WX02"/>
<evidence type="ECO:0000313" key="1">
    <source>
        <dbReference type="EMBL" id="MBC3215311.1"/>
    </source>
</evidence>
<dbReference type="Proteomes" id="UP000659084">
    <property type="component" value="Unassembled WGS sequence"/>
</dbReference>
<sequence length="138" mass="15743">MNTQNVNTAAPKSSERCDLNDFETCRLGRFVVRFYAPSSDGVMQGNCNYICHASSEWDAAFRFGQHCKNVHYDIYSVTEKEPVQVVALSSTHYRFVPLSSRYWRCLDTECVVFVTADGAIYDEIMQPSKRYGTLAPIF</sequence>
<comment type="caution">
    <text evidence="1">The sequence shown here is derived from an EMBL/GenBank/DDBJ whole genome shotgun (WGS) entry which is preliminary data.</text>
</comment>
<protein>
    <submittedName>
        <fullName evidence="1">Protein TraE</fullName>
    </submittedName>
</protein>
<proteinExistence type="predicted"/>
<name>A0AAW3WX02_SERFO</name>